<feature type="region of interest" description="Disordered" evidence="6">
    <location>
        <begin position="42"/>
        <end position="144"/>
    </location>
</feature>
<dbReference type="PANTHER" id="PTHR47425:SF3">
    <property type="entry name" value="ZN(II)2CYS6 TRANSCRIPTION FACTOR (EUROFUNG)"/>
    <property type="match status" value="1"/>
</dbReference>
<keyword evidence="2" id="KW-0805">Transcription regulation</keyword>
<dbReference type="STRING" id="36646.A0A1V6V243"/>
<evidence type="ECO:0000256" key="5">
    <source>
        <dbReference type="ARBA" id="ARBA00023242"/>
    </source>
</evidence>
<evidence type="ECO:0000256" key="1">
    <source>
        <dbReference type="ARBA" id="ARBA00022723"/>
    </source>
</evidence>
<dbReference type="SMART" id="SM00066">
    <property type="entry name" value="GAL4"/>
    <property type="match status" value="1"/>
</dbReference>
<dbReference type="GO" id="GO:0006351">
    <property type="term" value="P:DNA-templated transcription"/>
    <property type="evidence" value="ECO:0007669"/>
    <property type="project" value="InterPro"/>
</dbReference>
<feature type="compositionally biased region" description="Low complexity" evidence="6">
    <location>
        <begin position="76"/>
        <end position="107"/>
    </location>
</feature>
<dbReference type="PROSITE" id="PS00463">
    <property type="entry name" value="ZN2_CY6_FUNGAL_1"/>
    <property type="match status" value="1"/>
</dbReference>
<gene>
    <name evidence="8" type="ORF">PENCOP_c002G06623</name>
</gene>
<dbReference type="Pfam" id="PF00172">
    <property type="entry name" value="Zn_clus"/>
    <property type="match status" value="1"/>
</dbReference>
<dbReference type="SMART" id="SM00906">
    <property type="entry name" value="Fungal_trans"/>
    <property type="match status" value="1"/>
</dbReference>
<dbReference type="GO" id="GO:0003677">
    <property type="term" value="F:DNA binding"/>
    <property type="evidence" value="ECO:0007669"/>
    <property type="project" value="UniProtKB-KW"/>
</dbReference>
<evidence type="ECO:0000256" key="6">
    <source>
        <dbReference type="SAM" id="MobiDB-lite"/>
    </source>
</evidence>
<protein>
    <recommendedName>
        <fullName evidence="7">Zn(2)-C6 fungal-type domain-containing protein</fullName>
    </recommendedName>
</protein>
<feature type="compositionally biased region" description="Basic and acidic residues" evidence="6">
    <location>
        <begin position="109"/>
        <end position="123"/>
    </location>
</feature>
<feature type="compositionally biased region" description="Polar residues" evidence="6">
    <location>
        <begin position="59"/>
        <end position="75"/>
    </location>
</feature>
<evidence type="ECO:0000256" key="3">
    <source>
        <dbReference type="ARBA" id="ARBA00023125"/>
    </source>
</evidence>
<dbReference type="PROSITE" id="PS50048">
    <property type="entry name" value="ZN2_CY6_FUNGAL_2"/>
    <property type="match status" value="1"/>
</dbReference>
<dbReference type="InterPro" id="IPR001138">
    <property type="entry name" value="Zn2Cys6_DnaBD"/>
</dbReference>
<evidence type="ECO:0000313" key="8">
    <source>
        <dbReference type="EMBL" id="OQE44737.1"/>
    </source>
</evidence>
<name>A0A1V6V243_9EURO</name>
<keyword evidence="4" id="KW-0804">Transcription</keyword>
<dbReference type="Pfam" id="PF04082">
    <property type="entry name" value="Fungal_trans"/>
    <property type="match status" value="1"/>
</dbReference>
<dbReference type="SUPFAM" id="SSF57701">
    <property type="entry name" value="Zn2/Cys6 DNA-binding domain"/>
    <property type="match status" value="1"/>
</dbReference>
<dbReference type="AlphaFoldDB" id="A0A1V6V243"/>
<evidence type="ECO:0000256" key="4">
    <source>
        <dbReference type="ARBA" id="ARBA00023163"/>
    </source>
</evidence>
<evidence type="ECO:0000256" key="2">
    <source>
        <dbReference type="ARBA" id="ARBA00023015"/>
    </source>
</evidence>
<keyword evidence="9" id="KW-1185">Reference proteome</keyword>
<dbReference type="InterPro" id="IPR036864">
    <property type="entry name" value="Zn2-C6_fun-type_DNA-bd_sf"/>
</dbReference>
<reference evidence="9" key="1">
    <citation type="journal article" date="2017" name="Nat. Microbiol.">
        <title>Global analysis of biosynthetic gene clusters reveals vast potential of secondary metabolite production in Penicillium species.</title>
        <authorList>
            <person name="Nielsen J.C."/>
            <person name="Grijseels S."/>
            <person name="Prigent S."/>
            <person name="Ji B."/>
            <person name="Dainat J."/>
            <person name="Nielsen K.F."/>
            <person name="Frisvad J.C."/>
            <person name="Workman M."/>
            <person name="Nielsen J."/>
        </authorList>
    </citation>
    <scope>NUCLEOTIDE SEQUENCE [LARGE SCALE GENOMIC DNA]</scope>
    <source>
        <strain evidence="9">IBT 31321</strain>
    </source>
</reference>
<proteinExistence type="predicted"/>
<dbReference type="PANTHER" id="PTHR47425">
    <property type="entry name" value="FARB-RELATED"/>
    <property type="match status" value="1"/>
</dbReference>
<dbReference type="InterPro" id="IPR007219">
    <property type="entry name" value="XnlR_reg_dom"/>
</dbReference>
<accession>A0A1V6V243</accession>
<feature type="domain" description="Zn(2)-C6 fungal-type" evidence="7">
    <location>
        <begin position="11"/>
        <end position="43"/>
    </location>
</feature>
<dbReference type="CDD" id="cd12148">
    <property type="entry name" value="fungal_TF_MHR"/>
    <property type="match status" value="1"/>
</dbReference>
<comment type="caution">
    <text evidence="8">The sequence shown here is derived from an EMBL/GenBank/DDBJ whole genome shotgun (WGS) entry which is preliminary data.</text>
</comment>
<sequence length="684" mass="77147">MSTRRYRSAAACQNCRQRKVRCSVTVTGIPCIGCTQDGRECHVPPTKTQTIRERHTRRTASVSSPPPNTDSNRLISQSSLPQQSLPQRSLPQPSLSHPSLSQPSLPLHAFRDETHSQNVDHPELANLRSVSNPPDDSRRQEEEQTGVEIATKVLGKNNKPGQAPFYTGDSPGFGAVFDICSPSEQPLSRHIMLTSKTSASLFPEDKAYLQYKGVFNMPRKETCDELLRAYFHHVHPIMPVIDATTLPRLFPGGDGQPYNLILLWSIFFAAANHLTADTWKSEGFSSRKAMKETMYSRAKCLHHNGGETDHTVLLQSALLLGFYHSEADTYTQPWFWLGVAISLCQTMGLHRFSATVCASSPITGSQQRLWRRLWWTCFFRDRWLSLTMGRPLRININDCNTLTPSADDMLSDFTELPESISAAYVPKDLPQLAEYWVVVIQLTQLLGESLTLCYQPFGNTSSFQQVEALEQKVLHFQLPEYQETGQSPLATFYLYHLQLHYQAFMITFYRPFITKDPEGLPASRQEAWRAHVRNQINTAALQTNTILDNLAHEKLLEYSGPMTAPLIVPAMHVHLLNCKSSDPVSRRLGLNKIEVCMIVLEQMQHTHPCSSVFRGIFLEAIRCIFPNYVAQTVLPEFASKSSPPQDVSTDDPMAGITIDENAIDALMDEVSIFNFWESLNNMQT</sequence>
<dbReference type="CDD" id="cd00067">
    <property type="entry name" value="GAL4"/>
    <property type="match status" value="1"/>
</dbReference>
<dbReference type="Proteomes" id="UP000191500">
    <property type="component" value="Unassembled WGS sequence"/>
</dbReference>
<dbReference type="GO" id="GO:0008270">
    <property type="term" value="F:zinc ion binding"/>
    <property type="evidence" value="ECO:0007669"/>
    <property type="project" value="InterPro"/>
</dbReference>
<keyword evidence="1" id="KW-0479">Metal-binding</keyword>
<keyword evidence="5" id="KW-0539">Nucleus</keyword>
<dbReference type="EMBL" id="MDDG01000002">
    <property type="protein sequence ID" value="OQE44737.1"/>
    <property type="molecule type" value="Genomic_DNA"/>
</dbReference>
<evidence type="ECO:0000313" key="9">
    <source>
        <dbReference type="Proteomes" id="UP000191500"/>
    </source>
</evidence>
<evidence type="ECO:0000259" key="7">
    <source>
        <dbReference type="PROSITE" id="PS50048"/>
    </source>
</evidence>
<organism evidence="8 9">
    <name type="scientific">Penicillium coprophilum</name>
    <dbReference type="NCBI Taxonomy" id="36646"/>
    <lineage>
        <taxon>Eukaryota</taxon>
        <taxon>Fungi</taxon>
        <taxon>Dikarya</taxon>
        <taxon>Ascomycota</taxon>
        <taxon>Pezizomycotina</taxon>
        <taxon>Eurotiomycetes</taxon>
        <taxon>Eurotiomycetidae</taxon>
        <taxon>Eurotiales</taxon>
        <taxon>Aspergillaceae</taxon>
        <taxon>Penicillium</taxon>
    </lineage>
</organism>
<dbReference type="GO" id="GO:0000981">
    <property type="term" value="F:DNA-binding transcription factor activity, RNA polymerase II-specific"/>
    <property type="evidence" value="ECO:0007669"/>
    <property type="project" value="InterPro"/>
</dbReference>
<dbReference type="InterPro" id="IPR052761">
    <property type="entry name" value="Fungal_Detox/Toxin_TFs"/>
</dbReference>
<dbReference type="Gene3D" id="4.10.240.10">
    <property type="entry name" value="Zn(2)-C6 fungal-type DNA-binding domain"/>
    <property type="match status" value="1"/>
</dbReference>
<keyword evidence="3" id="KW-0238">DNA-binding</keyword>